<organism evidence="2 3">
    <name type="scientific">Porphyra umbilicalis</name>
    <name type="common">Purple laver</name>
    <name type="synonym">Red alga</name>
    <dbReference type="NCBI Taxonomy" id="2786"/>
    <lineage>
        <taxon>Eukaryota</taxon>
        <taxon>Rhodophyta</taxon>
        <taxon>Bangiophyceae</taxon>
        <taxon>Bangiales</taxon>
        <taxon>Bangiaceae</taxon>
        <taxon>Porphyra</taxon>
    </lineage>
</organism>
<name>A0A1X6P2D5_PORUM</name>
<feature type="non-terminal residue" evidence="2">
    <location>
        <position position="272"/>
    </location>
</feature>
<reference evidence="2 3" key="1">
    <citation type="submission" date="2017-03" db="EMBL/GenBank/DDBJ databases">
        <title>WGS assembly of Porphyra umbilicalis.</title>
        <authorList>
            <person name="Brawley S.H."/>
            <person name="Blouin N.A."/>
            <person name="Ficko-Blean E."/>
            <person name="Wheeler G.L."/>
            <person name="Lohr M."/>
            <person name="Goodson H.V."/>
            <person name="Jenkins J.W."/>
            <person name="Blaby-Haas C.E."/>
            <person name="Helliwell K.E."/>
            <person name="Chan C."/>
            <person name="Marriage T."/>
            <person name="Bhattacharya D."/>
            <person name="Klein A.S."/>
            <person name="Badis Y."/>
            <person name="Brodie J."/>
            <person name="Cao Y."/>
            <person name="Collen J."/>
            <person name="Dittami S.M."/>
            <person name="Gachon C.M."/>
            <person name="Green B.R."/>
            <person name="Karpowicz S."/>
            <person name="Kim J.W."/>
            <person name="Kudahl U."/>
            <person name="Lin S."/>
            <person name="Michel G."/>
            <person name="Mittag M."/>
            <person name="Olson B.J."/>
            <person name="Pangilinan J."/>
            <person name="Peng Y."/>
            <person name="Qiu H."/>
            <person name="Shu S."/>
            <person name="Singer J.T."/>
            <person name="Smith A.G."/>
            <person name="Sprecher B.N."/>
            <person name="Wagner V."/>
            <person name="Wang W."/>
            <person name="Wang Z.-Y."/>
            <person name="Yan J."/>
            <person name="Yarish C."/>
            <person name="Zoeuner-Riek S."/>
            <person name="Zhuang Y."/>
            <person name="Zou Y."/>
            <person name="Lindquist E.A."/>
            <person name="Grimwood J."/>
            <person name="Barry K."/>
            <person name="Rokhsar D.S."/>
            <person name="Schmutz J."/>
            <person name="Stiller J.W."/>
            <person name="Grossman A.R."/>
            <person name="Prochnik S.E."/>
        </authorList>
    </citation>
    <scope>NUCLEOTIDE SEQUENCE [LARGE SCALE GENOMIC DNA]</scope>
    <source>
        <strain evidence="2">4086291</strain>
    </source>
</reference>
<proteinExistence type="predicted"/>
<keyword evidence="3" id="KW-1185">Reference proteome</keyword>
<dbReference type="AlphaFoldDB" id="A0A1X6P2D5"/>
<evidence type="ECO:0000313" key="2">
    <source>
        <dbReference type="EMBL" id="OSX74803.1"/>
    </source>
</evidence>
<feature type="compositionally biased region" description="Pro residues" evidence="1">
    <location>
        <begin position="212"/>
        <end position="241"/>
    </location>
</feature>
<dbReference type="Proteomes" id="UP000218209">
    <property type="component" value="Unassembled WGS sequence"/>
</dbReference>
<sequence>MVMDGGCGGQRPLWRASTSVAAHRPHDAIPRTGRHPRPLPPHNGTAAKDAPAVSGLGAAGWPLRPPAARRTAPPPVENAPPPRHAHRRTDRTPATAPNTRPQPTAPGPAPDTPPHSTTPTTAPDYPPHPTTPAAELTAGPQPRAPLARRATPSYPAPLTAPLCPPPPTRCQPARAAPGGLAVAAARRHRADGVRQRPGPVSMAVSAVCRTPRPTPAPVGHPHAPQRPPAHPPTHANYPPPCACLATDTPPTAAPLRPEPESPAAPVDTVDAR</sequence>
<dbReference type="PRINTS" id="PR01217">
    <property type="entry name" value="PRICHEXTENSN"/>
</dbReference>
<dbReference type="EMBL" id="KV918930">
    <property type="protein sequence ID" value="OSX74803.1"/>
    <property type="molecule type" value="Genomic_DNA"/>
</dbReference>
<feature type="region of interest" description="Disordered" evidence="1">
    <location>
        <begin position="18"/>
        <end position="272"/>
    </location>
</feature>
<evidence type="ECO:0000256" key="1">
    <source>
        <dbReference type="SAM" id="MobiDB-lite"/>
    </source>
</evidence>
<feature type="compositionally biased region" description="Pro residues" evidence="1">
    <location>
        <begin position="72"/>
        <end position="82"/>
    </location>
</feature>
<protein>
    <submittedName>
        <fullName evidence="2">Uncharacterized protein</fullName>
    </submittedName>
</protein>
<feature type="compositionally biased region" description="Pro residues" evidence="1">
    <location>
        <begin position="103"/>
        <end position="113"/>
    </location>
</feature>
<feature type="compositionally biased region" description="Low complexity" evidence="1">
    <location>
        <begin position="114"/>
        <end position="123"/>
    </location>
</feature>
<gene>
    <name evidence="2" type="ORF">BU14_0267s0004</name>
</gene>
<feature type="compositionally biased region" description="Low complexity" evidence="1">
    <location>
        <begin position="170"/>
        <end position="184"/>
    </location>
</feature>
<accession>A0A1X6P2D5</accession>
<evidence type="ECO:0000313" key="3">
    <source>
        <dbReference type="Proteomes" id="UP000218209"/>
    </source>
</evidence>